<organism evidence="2 3">
    <name type="scientific">Diversispora eburnea</name>
    <dbReference type="NCBI Taxonomy" id="1213867"/>
    <lineage>
        <taxon>Eukaryota</taxon>
        <taxon>Fungi</taxon>
        <taxon>Fungi incertae sedis</taxon>
        <taxon>Mucoromycota</taxon>
        <taxon>Glomeromycotina</taxon>
        <taxon>Glomeromycetes</taxon>
        <taxon>Diversisporales</taxon>
        <taxon>Diversisporaceae</taxon>
        <taxon>Diversispora</taxon>
    </lineage>
</organism>
<feature type="compositionally biased region" description="Basic and acidic residues" evidence="1">
    <location>
        <begin position="23"/>
        <end position="41"/>
    </location>
</feature>
<comment type="caution">
    <text evidence="2">The sequence shown here is derived from an EMBL/GenBank/DDBJ whole genome shotgun (WGS) entry which is preliminary data.</text>
</comment>
<sequence>RLAREREQKRKRRALNKGLSLESVDKHSNKKNNMKEQQRFK</sequence>
<dbReference type="Proteomes" id="UP000789706">
    <property type="component" value="Unassembled WGS sequence"/>
</dbReference>
<feature type="non-terminal residue" evidence="2">
    <location>
        <position position="1"/>
    </location>
</feature>
<protein>
    <submittedName>
        <fullName evidence="2">6474_t:CDS:1</fullName>
    </submittedName>
</protein>
<name>A0A9N9GXB6_9GLOM</name>
<feature type="region of interest" description="Disordered" evidence="1">
    <location>
        <begin position="1"/>
        <end position="41"/>
    </location>
</feature>
<dbReference type="EMBL" id="CAJVPK010004063">
    <property type="protein sequence ID" value="CAG8633530.1"/>
    <property type="molecule type" value="Genomic_DNA"/>
</dbReference>
<accession>A0A9N9GXB6</accession>
<gene>
    <name evidence="2" type="ORF">DEBURN_LOCUS10876</name>
</gene>
<dbReference type="AlphaFoldDB" id="A0A9N9GXB6"/>
<proteinExistence type="predicted"/>
<evidence type="ECO:0000256" key="1">
    <source>
        <dbReference type="SAM" id="MobiDB-lite"/>
    </source>
</evidence>
<evidence type="ECO:0000313" key="3">
    <source>
        <dbReference type="Proteomes" id="UP000789706"/>
    </source>
</evidence>
<reference evidence="2" key="1">
    <citation type="submission" date="2021-06" db="EMBL/GenBank/DDBJ databases">
        <authorList>
            <person name="Kallberg Y."/>
            <person name="Tangrot J."/>
            <person name="Rosling A."/>
        </authorList>
    </citation>
    <scope>NUCLEOTIDE SEQUENCE</scope>
    <source>
        <strain evidence="2">AZ414A</strain>
    </source>
</reference>
<keyword evidence="3" id="KW-1185">Reference proteome</keyword>
<evidence type="ECO:0000313" key="2">
    <source>
        <dbReference type="EMBL" id="CAG8633530.1"/>
    </source>
</evidence>